<evidence type="ECO:0000313" key="3">
    <source>
        <dbReference type="Proteomes" id="UP000323565"/>
    </source>
</evidence>
<dbReference type="InterPro" id="IPR021391">
    <property type="entry name" value="DUF3027"/>
</dbReference>
<feature type="region of interest" description="Disordered" evidence="1">
    <location>
        <begin position="1"/>
        <end position="33"/>
    </location>
</feature>
<dbReference type="Pfam" id="PF11228">
    <property type="entry name" value="DUF3027"/>
    <property type="match status" value="1"/>
</dbReference>
<dbReference type="Proteomes" id="UP000323565">
    <property type="component" value="Chromosome"/>
</dbReference>
<name>A0ABX5Z7F8_9MICO</name>
<evidence type="ECO:0000313" key="2">
    <source>
        <dbReference type="EMBL" id="QEH92583.1"/>
    </source>
</evidence>
<organism evidence="2 3">
    <name type="scientific">Dermacoccus abyssi</name>
    <dbReference type="NCBI Taxonomy" id="322596"/>
    <lineage>
        <taxon>Bacteria</taxon>
        <taxon>Bacillati</taxon>
        <taxon>Actinomycetota</taxon>
        <taxon>Actinomycetes</taxon>
        <taxon>Micrococcales</taxon>
        <taxon>Dermacoccaceae</taxon>
        <taxon>Dermacoccus</taxon>
    </lineage>
</organism>
<feature type="region of interest" description="Disordered" evidence="1">
    <location>
        <begin position="262"/>
        <end position="309"/>
    </location>
</feature>
<evidence type="ECO:0000256" key="1">
    <source>
        <dbReference type="SAM" id="MobiDB-lite"/>
    </source>
</evidence>
<feature type="compositionally biased region" description="Acidic residues" evidence="1">
    <location>
        <begin position="275"/>
        <end position="289"/>
    </location>
</feature>
<keyword evidence="3" id="KW-1185">Reference proteome</keyword>
<feature type="compositionally biased region" description="Polar residues" evidence="1">
    <location>
        <begin position="293"/>
        <end position="309"/>
    </location>
</feature>
<reference evidence="2 3" key="1">
    <citation type="submission" date="2019-08" db="EMBL/GenBank/DDBJ databases">
        <title>Dermacoccus abyssi strain HZAU 226, whole genome Nanopore sequencing project.</title>
        <authorList>
            <person name="Guo A."/>
            <person name="Zhang X."/>
            <person name="Ruan Y."/>
            <person name="Liu W."/>
            <person name="Chen Q."/>
            <person name="Gu L."/>
        </authorList>
    </citation>
    <scope>NUCLEOTIDE SEQUENCE [LARGE SCALE GENOMIC DNA]</scope>
    <source>
        <strain evidence="2 3">HZAU 226</strain>
    </source>
</reference>
<gene>
    <name evidence="2" type="ORF">FV141_02780</name>
</gene>
<proteinExistence type="predicted"/>
<accession>A0ABX5Z7F8</accession>
<dbReference type="EMBL" id="CP043031">
    <property type="protein sequence ID" value="QEH92583.1"/>
    <property type="molecule type" value="Genomic_DNA"/>
</dbReference>
<feature type="compositionally biased region" description="Low complexity" evidence="1">
    <location>
        <begin position="22"/>
        <end position="31"/>
    </location>
</feature>
<sequence>MTEPAVDEPERVEDFAAEAEVTAPTSEAPRATRARRAKAVKQDAVLASEAAQKLALEAVTAIADPGAVGEHVDFVMDAERLGTHYFASNAKGYPDWRWAVTVARAPRAKAATVCETNLMPSKTSVLAPEWVPWADRLAPGDLSAGDVLPYKEDDPRLEAGFEATGDEDVDQVAFFELGLGRKRVLSAEGRDEAAQRWYDGDHGPSAEVARKAPAQCGSCGYFVPMAGVLRQQFGVCANDWSPADGKVVALDFGCGAHSEVEMEAPEAHDHQDAPVLDEFDADLEVENAETDASGASSGDTVNESESPKA</sequence>
<protein>
    <submittedName>
        <fullName evidence="2">DUF3027 domain-containing protein</fullName>
    </submittedName>
</protein>